<protein>
    <submittedName>
        <fullName evidence="2">Uncharacterized protein</fullName>
    </submittedName>
</protein>
<feature type="compositionally biased region" description="Basic and acidic residues" evidence="1">
    <location>
        <begin position="49"/>
        <end position="58"/>
    </location>
</feature>
<dbReference type="AlphaFoldDB" id="A0A9D3NBE9"/>
<evidence type="ECO:0000256" key="1">
    <source>
        <dbReference type="SAM" id="MobiDB-lite"/>
    </source>
</evidence>
<comment type="caution">
    <text evidence="2">The sequence shown here is derived from an EMBL/GenBank/DDBJ whole genome shotgun (WGS) entry which is preliminary data.</text>
</comment>
<keyword evidence="3" id="KW-1185">Reference proteome</keyword>
<evidence type="ECO:0000313" key="3">
    <source>
        <dbReference type="Proteomes" id="UP000824219"/>
    </source>
</evidence>
<sequence>MVPGLGSCLACRSRERPDLRAMLLDLGSPSIADLQDQESKAAGPHQPPHYREPEKDSENIGTSIGKGENGKRSTGGQKIFIGIERELEQGRENTLKTTV</sequence>
<dbReference type="Proteomes" id="UP000824219">
    <property type="component" value="Linkage Group LG23"/>
</dbReference>
<feature type="region of interest" description="Disordered" evidence="1">
    <location>
        <begin position="30"/>
        <end position="77"/>
    </location>
</feature>
<accession>A0A9D3NBE9</accession>
<reference evidence="2 3" key="1">
    <citation type="submission" date="2021-06" db="EMBL/GenBank/DDBJ databases">
        <title>Chromosome-level genome assembly of the red-tail catfish (Hemibagrus wyckioides).</title>
        <authorList>
            <person name="Shao F."/>
        </authorList>
    </citation>
    <scope>NUCLEOTIDE SEQUENCE [LARGE SCALE GENOMIC DNA]</scope>
    <source>
        <strain evidence="2">EC202008001</strain>
        <tissue evidence="2">Blood</tissue>
    </source>
</reference>
<dbReference type="EMBL" id="JAHKSW010000023">
    <property type="protein sequence ID" value="KAG7318000.1"/>
    <property type="molecule type" value="Genomic_DNA"/>
</dbReference>
<proteinExistence type="predicted"/>
<organism evidence="2 3">
    <name type="scientific">Hemibagrus wyckioides</name>
    <dbReference type="NCBI Taxonomy" id="337641"/>
    <lineage>
        <taxon>Eukaryota</taxon>
        <taxon>Metazoa</taxon>
        <taxon>Chordata</taxon>
        <taxon>Craniata</taxon>
        <taxon>Vertebrata</taxon>
        <taxon>Euteleostomi</taxon>
        <taxon>Actinopterygii</taxon>
        <taxon>Neopterygii</taxon>
        <taxon>Teleostei</taxon>
        <taxon>Ostariophysi</taxon>
        <taxon>Siluriformes</taxon>
        <taxon>Bagridae</taxon>
        <taxon>Hemibagrus</taxon>
    </lineage>
</organism>
<evidence type="ECO:0000313" key="2">
    <source>
        <dbReference type="EMBL" id="KAG7318000.1"/>
    </source>
</evidence>
<gene>
    <name evidence="2" type="ORF">KOW79_019035</name>
</gene>
<name>A0A9D3NBE9_9TELE</name>